<sequence>MHNHEHEHGHIPPPDLPQHKTYIGFRPHIFIGGLVLIAILFLYLLLLVRPSLWPSSAQPTPSSTPAAPAPAN</sequence>
<evidence type="ECO:0000313" key="2">
    <source>
        <dbReference type="EMBL" id="XCB32239.1"/>
    </source>
</evidence>
<name>A0AAU7ZN87_9BACT</name>
<gene>
    <name evidence="2" type="ORF">RBB77_17580</name>
</gene>
<accession>A0AAU7ZN87</accession>
<dbReference type="KEGG" id="tpsc:RBB77_17580"/>
<organism evidence="2">
    <name type="scientific">Tunturiibacter psychrotolerans</name>
    <dbReference type="NCBI Taxonomy" id="3069686"/>
    <lineage>
        <taxon>Bacteria</taxon>
        <taxon>Pseudomonadati</taxon>
        <taxon>Acidobacteriota</taxon>
        <taxon>Terriglobia</taxon>
        <taxon>Terriglobales</taxon>
        <taxon>Acidobacteriaceae</taxon>
        <taxon>Tunturiibacter</taxon>
    </lineage>
</organism>
<feature type="transmembrane region" description="Helical" evidence="1">
    <location>
        <begin position="29"/>
        <end position="48"/>
    </location>
</feature>
<dbReference type="RefSeq" id="WP_353063086.1">
    <property type="nucleotide sequence ID" value="NZ_CP132942.1"/>
</dbReference>
<evidence type="ECO:0000256" key="1">
    <source>
        <dbReference type="SAM" id="Phobius"/>
    </source>
</evidence>
<reference evidence="2" key="1">
    <citation type="submission" date="2023-08" db="EMBL/GenBank/DDBJ databases">
        <authorList>
            <person name="Messyasz A."/>
            <person name="Mannisto M.K."/>
            <person name="Kerkhof L.J."/>
            <person name="Haggblom M."/>
        </authorList>
    </citation>
    <scope>NUCLEOTIDE SEQUENCE</scope>
    <source>
        <strain evidence="2">X5P6</strain>
    </source>
</reference>
<dbReference type="EMBL" id="CP132942">
    <property type="protein sequence ID" value="XCB32239.1"/>
    <property type="molecule type" value="Genomic_DNA"/>
</dbReference>
<dbReference type="AlphaFoldDB" id="A0AAU7ZN87"/>
<proteinExistence type="predicted"/>
<reference evidence="2" key="2">
    <citation type="journal article" date="2024" name="Environ. Microbiol.">
        <title>Genome analysis and description of Tunturibacter gen. nov. expands the diversity of Terriglobia in tundra soils.</title>
        <authorList>
            <person name="Messyasz A."/>
            <person name="Mannisto M.K."/>
            <person name="Kerkhof L.J."/>
            <person name="Haggblom M.M."/>
        </authorList>
    </citation>
    <scope>NUCLEOTIDE SEQUENCE</scope>
    <source>
        <strain evidence="2">X5P6</strain>
    </source>
</reference>
<keyword evidence="1" id="KW-0812">Transmembrane</keyword>
<keyword evidence="1" id="KW-1133">Transmembrane helix</keyword>
<protein>
    <submittedName>
        <fullName evidence="2">Uncharacterized protein</fullName>
    </submittedName>
</protein>
<keyword evidence="1" id="KW-0472">Membrane</keyword>